<evidence type="ECO:0000256" key="9">
    <source>
        <dbReference type="SAM" id="MobiDB-lite"/>
    </source>
</evidence>
<feature type="compositionally biased region" description="Basic and acidic residues" evidence="9">
    <location>
        <begin position="1364"/>
        <end position="1376"/>
    </location>
</feature>
<keyword evidence="7" id="KW-0131">Cell cycle</keyword>
<feature type="region of interest" description="Disordered" evidence="9">
    <location>
        <begin position="1463"/>
        <end position="1489"/>
    </location>
</feature>
<dbReference type="PANTHER" id="PTHR14418:SF5">
    <property type="entry name" value="CONDENSIN COMPLEX SUBUNIT 3"/>
    <property type="match status" value="1"/>
</dbReference>
<dbReference type="Proteomes" id="UP000039865">
    <property type="component" value="Unassembled WGS sequence"/>
</dbReference>
<evidence type="ECO:0000256" key="8">
    <source>
        <dbReference type="SAM" id="Coils"/>
    </source>
</evidence>
<accession>A0A078B3V6</accession>
<dbReference type="GO" id="GO:0051301">
    <property type="term" value="P:cell division"/>
    <property type="evidence" value="ECO:0007669"/>
    <property type="project" value="UniProtKB-KW"/>
</dbReference>
<evidence type="ECO:0000256" key="6">
    <source>
        <dbReference type="ARBA" id="ARBA00023067"/>
    </source>
</evidence>
<dbReference type="OrthoDB" id="301029at2759"/>
<sequence length="1587" mass="186338">MEDSLQNVKSVHVKALIQIMHRYFKYFKHSFLNLLDRIICLDEKDSMIKGVYKLLEKFYSEMSKNQQLSKVDVNSLMTSVIEQLVTIYGMTKINSQIQYRAAFMLTQICNNFGLVENDRLNLPQDLKLSLIEATIDMLHSSRSTIQIYGVQLCANMANQNRPNDQLFMNLMNVMTHNKLRDVRKAALHHLQSPFSEVALLFLGKRLRDKDDDVRKLAFQKLRKNGIQIEHFKSKEQIMLIMKEGLTDNNENVREQCIEFLKPSLFNEDGTLQDLSHLFKIIDCKKMFVKEYYMQLPFIIMRFIFHCLGEEEVKLCQYLEQILKRLRDLAGISQNQQDHDMNHEIVLFEEILFLRIAFEFTKMYKKDRQQEYLERIDEIQVDFEQYQKIFFYLLKNPPMIKVQNPDMKSDLSKNDDLQKELMMPDRLVFSEWLKFSLQLSIEDEITRRNLVSLMFNYIGKTRYSYLDYQYFLRHSRFILKDSDEEMSFGLQQSSDNSSDYEADFDEINEQQNQEEQIIQIEIRAFGDLNMQKDILEYCKPFSFESLVVDSDDVCRIAVMVARKLLDQRIDEFSLSMLQAISDIKEPLEENSEDGSFNFKKQKEQVYSKLESKLESVNELIMQDDYSIQDLNVLMRKVKGYVNLIEEINLKEKLSYKRALNMCLILLKQCRADVNDQNLISICDTLIAPTISSKDKDNMILAIECIGLLCLLDKELFENYSKIFQRILVEDIMEENLRDKIIALKSSVDSLIIHGVNQKTQKLQKIIVEDYMVIKDKILRQITIEGICKMLFSRKLTLNTDNEEMEFLLSQLIIQWFDKKFNWQNSLVRQILNTFFKSFVLFSQQRCEIMLRACMKIIFSIMESKYNEIKKIKNVKKKSANQTQIQKPKNNKKRLFECDDDDDDESEDFSVDEEDFYSDDSRCGSQQALMQNIVKELDPIQITKIFMLLLSRDYINQNAAKEFKLNKDLNIDFLLQICYLNAEVLKKVAIVKEFINQVLDYVDVNKCSNWKQLEILGRYIEINANMLIQGNLKLKKLKEVIDKKVAQLQKDEAEYDHLLDGGAEDYKVQMLENLKQLTADLSEYYEKEIFDTVVDLVVDDDQEYQEINSLQVQGLDRSMYSPYALKNNRMSNVSESMNQDTTNQRVLRRRSGLRSNSKTKENQYNNSVPLANKKLRAIPEVEEIKDISSSEKPKMTAKLCETILEEKDITQDNIVDKDFNENEDEYMSSSSGFKNEINERIKHDQRYIEERQHRHGVMARISKKMARDFEYNKKKSIQSNSASSCTQINEQRMKEEYHDGRTVFKISKHKSISPINNNQKGRDNQQNFQASNQGLQFNKELNELLQEGNEVAHNLSVRFENIQSSDLKDPDTNRKEVYSMDDQNDYDSRLNISSIKKEVKKVQKKSQSRNRKGIKKDQISQKQAQQQQQSQVQSRSFVMNENAFKPQIKAPVVQPIITRRMMKSISSQSMNHNSSKNQDSNDENESDSSGSNVFAFMESDLTKKKKEALARQRVQGAMNKSDNNLRVPHQQMKGKSIGKRTQKDYDEDEMDGYKDSNHNSFRLDRSKENIKPTNRPAQGQKKGSVRNKK</sequence>
<evidence type="ECO:0000256" key="7">
    <source>
        <dbReference type="ARBA" id="ARBA00023306"/>
    </source>
</evidence>
<dbReference type="InterPro" id="IPR025977">
    <property type="entry name" value="Cnd3_C"/>
</dbReference>
<feature type="region of interest" description="Disordered" evidence="9">
    <location>
        <begin position="1513"/>
        <end position="1587"/>
    </location>
</feature>
<dbReference type="GO" id="GO:0000793">
    <property type="term" value="C:condensed chromosome"/>
    <property type="evidence" value="ECO:0007669"/>
    <property type="project" value="TreeGrafter"/>
</dbReference>
<dbReference type="Pfam" id="PF12719">
    <property type="entry name" value="Cnd3"/>
    <property type="match status" value="1"/>
</dbReference>
<dbReference type="GO" id="GO:0007076">
    <property type="term" value="P:mitotic chromosome condensation"/>
    <property type="evidence" value="ECO:0007669"/>
    <property type="project" value="InterPro"/>
</dbReference>
<gene>
    <name evidence="11" type="primary">Contig903.g982</name>
    <name evidence="11" type="ORF">STYLEM_18361</name>
</gene>
<dbReference type="GO" id="GO:0000796">
    <property type="term" value="C:condensin complex"/>
    <property type="evidence" value="ECO:0007669"/>
    <property type="project" value="InterPro"/>
</dbReference>
<feature type="compositionally biased region" description="Basic and acidic residues" evidence="9">
    <location>
        <begin position="1549"/>
        <end position="1568"/>
    </location>
</feature>
<feature type="region of interest" description="Disordered" evidence="9">
    <location>
        <begin position="1361"/>
        <end position="1383"/>
    </location>
</feature>
<evidence type="ECO:0000256" key="2">
    <source>
        <dbReference type="ARBA" id="ARBA00006533"/>
    </source>
</evidence>
<dbReference type="InterPro" id="IPR027165">
    <property type="entry name" value="CND3"/>
</dbReference>
<keyword evidence="4" id="KW-0132">Cell division</keyword>
<reference evidence="11 12" key="1">
    <citation type="submission" date="2014-06" db="EMBL/GenBank/DDBJ databases">
        <authorList>
            <person name="Swart Estienne"/>
        </authorList>
    </citation>
    <scope>NUCLEOTIDE SEQUENCE [LARGE SCALE GENOMIC DNA]</scope>
    <source>
        <strain evidence="11 12">130c</strain>
    </source>
</reference>
<dbReference type="Gene3D" id="1.25.10.10">
    <property type="entry name" value="Leucine-rich Repeat Variant"/>
    <property type="match status" value="1"/>
</dbReference>
<evidence type="ECO:0000256" key="5">
    <source>
        <dbReference type="ARBA" id="ARBA00022776"/>
    </source>
</evidence>
<organism evidence="11 12">
    <name type="scientific">Stylonychia lemnae</name>
    <name type="common">Ciliate</name>
    <dbReference type="NCBI Taxonomy" id="5949"/>
    <lineage>
        <taxon>Eukaryota</taxon>
        <taxon>Sar</taxon>
        <taxon>Alveolata</taxon>
        <taxon>Ciliophora</taxon>
        <taxon>Intramacronucleata</taxon>
        <taxon>Spirotrichea</taxon>
        <taxon>Stichotrichia</taxon>
        <taxon>Sporadotrichida</taxon>
        <taxon>Oxytrichidae</taxon>
        <taxon>Stylonychinae</taxon>
        <taxon>Stylonychia</taxon>
    </lineage>
</organism>
<evidence type="ECO:0000313" key="11">
    <source>
        <dbReference type="EMBL" id="CDW89230.1"/>
    </source>
</evidence>
<feature type="compositionally biased region" description="Basic residues" evidence="9">
    <location>
        <begin position="1400"/>
        <end position="1412"/>
    </location>
</feature>
<evidence type="ECO:0000256" key="4">
    <source>
        <dbReference type="ARBA" id="ARBA00022618"/>
    </source>
</evidence>
<evidence type="ECO:0000313" key="12">
    <source>
        <dbReference type="Proteomes" id="UP000039865"/>
    </source>
</evidence>
<keyword evidence="8" id="KW-0175">Coiled coil</keyword>
<dbReference type="SUPFAM" id="SSF48371">
    <property type="entry name" value="ARM repeat"/>
    <property type="match status" value="1"/>
</dbReference>
<feature type="domain" description="Nuclear condensin complex subunit 3 C-terminal" evidence="10">
    <location>
        <begin position="656"/>
        <end position="889"/>
    </location>
</feature>
<evidence type="ECO:0000256" key="3">
    <source>
        <dbReference type="ARBA" id="ARBA00022454"/>
    </source>
</evidence>
<feature type="compositionally biased region" description="Low complexity" evidence="9">
    <location>
        <begin position="1463"/>
        <end position="1476"/>
    </location>
</feature>
<dbReference type="InterPro" id="IPR011989">
    <property type="entry name" value="ARM-like"/>
</dbReference>
<feature type="region of interest" description="Disordered" evidence="9">
    <location>
        <begin position="1395"/>
        <end position="1433"/>
    </location>
</feature>
<feature type="coiled-coil region" evidence="8">
    <location>
        <begin position="1032"/>
        <end position="1085"/>
    </location>
</feature>
<dbReference type="InParanoid" id="A0A078B3V6"/>
<keyword evidence="3" id="KW-0158">Chromosome</keyword>
<comment type="subcellular location">
    <subcellularLocation>
        <location evidence="1">Chromosome</location>
    </subcellularLocation>
</comment>
<dbReference type="PANTHER" id="PTHR14418">
    <property type="entry name" value="CONDENSIN COMPLEX SUBUNIT 3-RELATED"/>
    <property type="match status" value="1"/>
</dbReference>
<proteinExistence type="inferred from homology"/>
<protein>
    <submittedName>
        <fullName evidence="11">At hook motif family protein</fullName>
    </submittedName>
</protein>
<keyword evidence="12" id="KW-1185">Reference proteome</keyword>
<feature type="compositionally biased region" description="Low complexity" evidence="9">
    <location>
        <begin position="1418"/>
        <end position="1433"/>
    </location>
</feature>
<evidence type="ECO:0000256" key="1">
    <source>
        <dbReference type="ARBA" id="ARBA00004286"/>
    </source>
</evidence>
<evidence type="ECO:0000259" key="10">
    <source>
        <dbReference type="Pfam" id="PF12719"/>
    </source>
</evidence>
<keyword evidence="5" id="KW-0498">Mitosis</keyword>
<dbReference type="InterPro" id="IPR016024">
    <property type="entry name" value="ARM-type_fold"/>
</dbReference>
<comment type="similarity">
    <text evidence="2">Belongs to the CND3 (condensin subunit 3) family.</text>
</comment>
<keyword evidence="6" id="KW-0226">DNA condensation</keyword>
<name>A0A078B3V6_STYLE</name>
<dbReference type="EMBL" id="CCKQ01017352">
    <property type="protein sequence ID" value="CDW89230.1"/>
    <property type="molecule type" value="Genomic_DNA"/>
</dbReference>